<evidence type="ECO:0000313" key="10">
    <source>
        <dbReference type="Proteomes" id="UP001634394"/>
    </source>
</evidence>
<dbReference type="GO" id="GO:0005739">
    <property type="term" value="C:mitochondrion"/>
    <property type="evidence" value="ECO:0007669"/>
    <property type="project" value="UniProtKB-SubCell"/>
</dbReference>
<evidence type="ECO:0000259" key="8">
    <source>
        <dbReference type="Pfam" id="PF01765"/>
    </source>
</evidence>
<evidence type="ECO:0000256" key="4">
    <source>
        <dbReference type="ARBA" id="ARBA00022917"/>
    </source>
</evidence>
<dbReference type="Proteomes" id="UP001634394">
    <property type="component" value="Unassembled WGS sequence"/>
</dbReference>
<evidence type="ECO:0000256" key="1">
    <source>
        <dbReference type="ARBA" id="ARBA00004173"/>
    </source>
</evidence>
<dbReference type="AlphaFoldDB" id="A0ABD3W9G6"/>
<reference evidence="9 10" key="1">
    <citation type="submission" date="2024-11" db="EMBL/GenBank/DDBJ databases">
        <title>Chromosome-level genome assembly of the freshwater bivalve Anodonta woodiana.</title>
        <authorList>
            <person name="Chen X."/>
        </authorList>
    </citation>
    <scope>NUCLEOTIDE SEQUENCE [LARGE SCALE GENOMIC DNA]</scope>
    <source>
        <strain evidence="9">MN2024</strain>
        <tissue evidence="9">Gills</tissue>
    </source>
</reference>
<dbReference type="PANTHER" id="PTHR20982">
    <property type="entry name" value="RIBOSOME RECYCLING FACTOR"/>
    <property type="match status" value="1"/>
</dbReference>
<keyword evidence="5" id="KW-0809">Transit peptide</keyword>
<sequence>MHVTFVDYTKMTSIQTFKSMLYHHRLSQHITSCVRNRCKSTTTWTPLTCLVNRSPISQYNSAQHSPSMPVQSYKFFLQRETTRFNPTWSIWRYYSMKMPSKKDKAGKSKGKSPTIELTNEEIEGIIDQGKMKAQLQQVLDHLKENYIKNMSLRTSTGIFDSLMVETDDGKFPLNQLAQIGQKNPQLVIINLASAPQYIPAVKKAIQNSGMNVNPQQEGSSVFVPIPKVTREYREGLAKSAKTLCEQSKIKMRDIMKKYHKDIQKAEKGHSQDLIQNLNVLVQQILDDHIEEAEKLMTQKRQELLGE</sequence>
<comment type="similarity">
    <text evidence="2">Belongs to the RRF family.</text>
</comment>
<dbReference type="GO" id="GO:0006412">
    <property type="term" value="P:translation"/>
    <property type="evidence" value="ECO:0007669"/>
    <property type="project" value="UniProtKB-KW"/>
</dbReference>
<dbReference type="PANTHER" id="PTHR20982:SF3">
    <property type="entry name" value="MITOCHONDRIAL RIBOSOME RECYCLING FACTOR PSEUDO 1"/>
    <property type="match status" value="1"/>
</dbReference>
<feature type="domain" description="Ribosome recycling factor" evidence="8">
    <location>
        <begin position="143"/>
        <end position="304"/>
    </location>
</feature>
<evidence type="ECO:0000256" key="7">
    <source>
        <dbReference type="ARBA" id="ARBA00033107"/>
    </source>
</evidence>
<dbReference type="Pfam" id="PF01765">
    <property type="entry name" value="RRF"/>
    <property type="match status" value="1"/>
</dbReference>
<dbReference type="SUPFAM" id="SSF55194">
    <property type="entry name" value="Ribosome recycling factor, RRF"/>
    <property type="match status" value="1"/>
</dbReference>
<accession>A0ABD3W9G6</accession>
<organism evidence="9 10">
    <name type="scientific">Sinanodonta woodiana</name>
    <name type="common">Chinese pond mussel</name>
    <name type="synonym">Anodonta woodiana</name>
    <dbReference type="NCBI Taxonomy" id="1069815"/>
    <lineage>
        <taxon>Eukaryota</taxon>
        <taxon>Metazoa</taxon>
        <taxon>Spiralia</taxon>
        <taxon>Lophotrochozoa</taxon>
        <taxon>Mollusca</taxon>
        <taxon>Bivalvia</taxon>
        <taxon>Autobranchia</taxon>
        <taxon>Heteroconchia</taxon>
        <taxon>Palaeoheterodonta</taxon>
        <taxon>Unionida</taxon>
        <taxon>Unionoidea</taxon>
        <taxon>Unionidae</taxon>
        <taxon>Unioninae</taxon>
        <taxon>Sinanodonta</taxon>
    </lineage>
</organism>
<keyword evidence="10" id="KW-1185">Reference proteome</keyword>
<comment type="subcellular location">
    <subcellularLocation>
        <location evidence="1">Mitochondrion</location>
    </subcellularLocation>
</comment>
<dbReference type="InterPro" id="IPR002661">
    <property type="entry name" value="Ribosome_recyc_fac"/>
</dbReference>
<evidence type="ECO:0000256" key="3">
    <source>
        <dbReference type="ARBA" id="ARBA00020581"/>
    </source>
</evidence>
<dbReference type="InterPro" id="IPR036191">
    <property type="entry name" value="RRF_sf"/>
</dbReference>
<comment type="caution">
    <text evidence="9">The sequence shown here is derived from an EMBL/GenBank/DDBJ whole genome shotgun (WGS) entry which is preliminary data.</text>
</comment>
<gene>
    <name evidence="9" type="ORF">ACJMK2_038595</name>
</gene>
<evidence type="ECO:0000256" key="5">
    <source>
        <dbReference type="ARBA" id="ARBA00022946"/>
    </source>
</evidence>
<evidence type="ECO:0000256" key="2">
    <source>
        <dbReference type="ARBA" id="ARBA00005912"/>
    </source>
</evidence>
<protein>
    <recommendedName>
        <fullName evidence="3">Ribosome-recycling factor, mitochondrial</fullName>
    </recommendedName>
    <alternativeName>
        <fullName evidence="7">Ribosome-releasing factor, mitochondrial</fullName>
    </alternativeName>
</protein>
<dbReference type="InterPro" id="IPR023584">
    <property type="entry name" value="Ribosome_recyc_fac_dom"/>
</dbReference>
<proteinExistence type="inferred from homology"/>
<dbReference type="Gene3D" id="1.10.132.20">
    <property type="entry name" value="Ribosome-recycling factor"/>
    <property type="match status" value="1"/>
</dbReference>
<keyword evidence="6" id="KW-0496">Mitochondrion</keyword>
<dbReference type="Gene3D" id="3.30.1360.40">
    <property type="match status" value="1"/>
</dbReference>
<name>A0ABD3W9G6_SINWO</name>
<dbReference type="FunFam" id="3.30.1360.40:FF:000007">
    <property type="entry name" value="ribosome-recycling factor, mitochondrial isoform X1"/>
    <property type="match status" value="1"/>
</dbReference>
<keyword evidence="4" id="KW-0648">Protein biosynthesis</keyword>
<evidence type="ECO:0000313" key="9">
    <source>
        <dbReference type="EMBL" id="KAL3870542.1"/>
    </source>
</evidence>
<evidence type="ECO:0000256" key="6">
    <source>
        <dbReference type="ARBA" id="ARBA00023128"/>
    </source>
</evidence>
<dbReference type="EMBL" id="JBJQND010000007">
    <property type="protein sequence ID" value="KAL3870542.1"/>
    <property type="molecule type" value="Genomic_DNA"/>
</dbReference>